<sequence length="338" mass="38001">MSNKTLKIEQIRNEVVRYLGTQPKVLQLAIMSTDIVLNKYARTITKVKGHYPTVQSLMSNVVQIFDSKKFTPYGEISFLAKTLTNYHQKVDFELDPSEILGTWLEDAYDESKGVKDKSISKTAINMLLAKIIDDVNWLSINGKYDASQKGQATPTFGTSMDGLNEIIKKAVANTSNPVFSIPGDAITSSNILDVVTKYERGLPELMKSKIKTLFMNPTDVEDYQLAYEDRFGQNKFQDNATATRLGKRKIVELPGLTQGTILSTVDGNLLKLIDEIDNPATITDIQVHDRIMRVYGEFSLGYDFGYNQLVYLHTSDGGKNRGLNNAEQNKLIYPQEKF</sequence>
<proteinExistence type="predicted"/>
<dbReference type="EMBL" id="UFTJ01000001">
    <property type="protein sequence ID" value="SSZ47156.1"/>
    <property type="molecule type" value="Genomic_DNA"/>
</dbReference>
<reference evidence="1 2" key="1">
    <citation type="submission" date="2018-06" db="EMBL/GenBank/DDBJ databases">
        <authorList>
            <consortium name="Pathogen Informatics"/>
            <person name="Doyle S."/>
        </authorList>
    </citation>
    <scope>NUCLEOTIDE SEQUENCE [LARGE SCALE GENOMIC DNA]</scope>
    <source>
        <strain evidence="1 2">NCTC11661</strain>
    </source>
</reference>
<organism evidence="1 2">
    <name type="scientific">Bergeyella zoohelcum</name>
    <dbReference type="NCBI Taxonomy" id="1015"/>
    <lineage>
        <taxon>Bacteria</taxon>
        <taxon>Pseudomonadati</taxon>
        <taxon>Bacteroidota</taxon>
        <taxon>Flavobacteriia</taxon>
        <taxon>Flavobacteriales</taxon>
        <taxon>Weeksellaceae</taxon>
        <taxon>Bergeyella</taxon>
    </lineage>
</organism>
<dbReference type="AlphaFoldDB" id="A0A376BZU2"/>
<dbReference type="Proteomes" id="UP000255515">
    <property type="component" value="Unassembled WGS sequence"/>
</dbReference>
<evidence type="ECO:0000313" key="2">
    <source>
        <dbReference type="Proteomes" id="UP000255515"/>
    </source>
</evidence>
<gene>
    <name evidence="1" type="ORF">NCTC11661_00822</name>
</gene>
<evidence type="ECO:0000313" key="1">
    <source>
        <dbReference type="EMBL" id="SSZ47156.1"/>
    </source>
</evidence>
<name>A0A376BZU2_9FLAO</name>
<dbReference type="RefSeq" id="WP_002686435.1">
    <property type="nucleotide sequence ID" value="NZ_UFTJ01000001.1"/>
</dbReference>
<accession>A0A376BZU2</accession>
<protein>
    <submittedName>
        <fullName evidence="1">Uncharacterized protein</fullName>
    </submittedName>
</protein>